<dbReference type="EMBL" id="CAJOBJ010003726">
    <property type="protein sequence ID" value="CAF3975890.1"/>
    <property type="molecule type" value="Genomic_DNA"/>
</dbReference>
<keyword evidence="1" id="KW-0175">Coiled coil</keyword>
<dbReference type="Proteomes" id="UP000681967">
    <property type="component" value="Unassembled WGS sequence"/>
</dbReference>
<evidence type="ECO:0000313" key="4">
    <source>
        <dbReference type="EMBL" id="CAF3975890.1"/>
    </source>
</evidence>
<evidence type="ECO:0000313" key="7">
    <source>
        <dbReference type="Proteomes" id="UP000663866"/>
    </source>
</evidence>
<feature type="compositionally biased region" description="Polar residues" evidence="2">
    <location>
        <begin position="52"/>
        <end position="62"/>
    </location>
</feature>
<feature type="coiled-coil region" evidence="1">
    <location>
        <begin position="209"/>
        <end position="281"/>
    </location>
</feature>
<evidence type="ECO:0000313" key="6">
    <source>
        <dbReference type="EMBL" id="CAF4004315.1"/>
    </source>
</evidence>
<evidence type="ECO:0000313" key="5">
    <source>
        <dbReference type="EMBL" id="CAF3990816.1"/>
    </source>
</evidence>
<proteinExistence type="predicted"/>
<dbReference type="EMBL" id="CAJOBH010004837">
    <property type="protein sequence ID" value="CAF4004315.1"/>
    <property type="molecule type" value="Genomic_DNA"/>
</dbReference>
<comment type="caution">
    <text evidence="5">The sequence shown here is derived from an EMBL/GenBank/DDBJ whole genome shotgun (WGS) entry which is preliminary data.</text>
</comment>
<feature type="region of interest" description="Disordered" evidence="2">
    <location>
        <begin position="1"/>
        <end position="62"/>
    </location>
</feature>
<dbReference type="AlphaFoldDB" id="A0A819N6B0"/>
<dbReference type="EMBL" id="CAJOBF010000738">
    <property type="protein sequence ID" value="CAF3862656.1"/>
    <property type="molecule type" value="Genomic_DNA"/>
</dbReference>
<keyword evidence="7" id="KW-1185">Reference proteome</keyword>
<name>A0A819N6B0_9BILA</name>
<feature type="compositionally biased region" description="Polar residues" evidence="2">
    <location>
        <begin position="1"/>
        <end position="24"/>
    </location>
</feature>
<dbReference type="EMBL" id="CAJOBG010002201">
    <property type="protein sequence ID" value="CAF3990816.1"/>
    <property type="molecule type" value="Genomic_DNA"/>
</dbReference>
<organism evidence="5 7">
    <name type="scientific">Rotaria magnacalcarata</name>
    <dbReference type="NCBI Taxonomy" id="392030"/>
    <lineage>
        <taxon>Eukaryota</taxon>
        <taxon>Metazoa</taxon>
        <taxon>Spiralia</taxon>
        <taxon>Gnathifera</taxon>
        <taxon>Rotifera</taxon>
        <taxon>Eurotatoria</taxon>
        <taxon>Bdelloidea</taxon>
        <taxon>Philodinida</taxon>
        <taxon>Philodinidae</taxon>
        <taxon>Rotaria</taxon>
    </lineage>
</organism>
<dbReference type="Proteomes" id="UP000663842">
    <property type="component" value="Unassembled WGS sequence"/>
</dbReference>
<feature type="compositionally biased region" description="Low complexity" evidence="2">
    <location>
        <begin position="25"/>
        <end position="51"/>
    </location>
</feature>
<accession>A0A819N6B0</accession>
<reference evidence="5" key="1">
    <citation type="submission" date="2021-02" db="EMBL/GenBank/DDBJ databases">
        <authorList>
            <person name="Nowell W R."/>
        </authorList>
    </citation>
    <scope>NUCLEOTIDE SEQUENCE</scope>
</reference>
<dbReference type="Proteomes" id="UP000663866">
    <property type="component" value="Unassembled WGS sequence"/>
</dbReference>
<evidence type="ECO:0000256" key="2">
    <source>
        <dbReference type="SAM" id="MobiDB-lite"/>
    </source>
</evidence>
<dbReference type="Proteomes" id="UP000681720">
    <property type="component" value="Unassembled WGS sequence"/>
</dbReference>
<gene>
    <name evidence="6" type="ORF">BYL167_LOCUS13859</name>
    <name evidence="4" type="ORF">GIL414_LOCUS10406</name>
    <name evidence="5" type="ORF">OVN521_LOCUS14475</name>
    <name evidence="3" type="ORF">UXM345_LOCUS8464</name>
</gene>
<evidence type="ECO:0000313" key="3">
    <source>
        <dbReference type="EMBL" id="CAF3862656.1"/>
    </source>
</evidence>
<protein>
    <submittedName>
        <fullName evidence="5">Uncharacterized protein</fullName>
    </submittedName>
</protein>
<sequence length="329" mass="37715">MIKTSTLTKTIFNHQPHSQPITFHTPSTASSSGSTSETDPSSLSSSYKSNSGTNGINANDDINSIPQDKSTFVLITVIDKLKRELTTVKQAKSQLETLYKVKCKSDLEKSAKIVKLRLQYEHELSTFCKQDQQDLVRYLQRQLISRDQRIAEQSYNIENLKNSSVPDSIDNNNNNNPNICKKTASIQILRSSDPDVITLTNQHAYDKQEQALERQNIELHDRVKRFDRQIEILKQDQPKDHDKELIKRALAKQAIEYKKVLKQKNDELDELNLRLEKLSESNAFESALRQANIEKLYLERRLLASTSSSSLNSRANARVKRCVLPYHCR</sequence>
<evidence type="ECO:0000256" key="1">
    <source>
        <dbReference type="SAM" id="Coils"/>
    </source>
</evidence>